<accession>A0A2J6PEF1</accession>
<dbReference type="InterPro" id="IPR054363">
    <property type="entry name" value="GH95_cat"/>
</dbReference>
<feature type="domain" description="Glycosyl hydrolase family 95 N-terminal" evidence="1">
    <location>
        <begin position="1"/>
        <end position="224"/>
    </location>
</feature>
<dbReference type="Pfam" id="PF21307">
    <property type="entry name" value="Glyco_hydro_95_C"/>
    <property type="match status" value="1"/>
</dbReference>
<evidence type="ECO:0000259" key="3">
    <source>
        <dbReference type="Pfam" id="PF22124"/>
    </source>
</evidence>
<dbReference type="Gene3D" id="1.50.10.10">
    <property type="match status" value="1"/>
</dbReference>
<dbReference type="STRING" id="1745343.A0A2J6PEF1"/>
<keyword evidence="4" id="KW-0378">Hydrolase</keyword>
<dbReference type="Pfam" id="PF22124">
    <property type="entry name" value="Glyco_hydro_95_cat"/>
    <property type="match status" value="1"/>
</dbReference>
<proteinExistence type="predicted"/>
<keyword evidence="5" id="KW-1185">Reference proteome</keyword>
<evidence type="ECO:0000313" key="4">
    <source>
        <dbReference type="EMBL" id="PMD12363.1"/>
    </source>
</evidence>
<sequence length="746" mass="80917">MPFGAPGAEKIILNIDSLWSGGPFESSSYTGGNPASEEYQYLPGIRQAIFQNGTGNVNQLLGNNNYYGSFQVYANLSVTIAGVTSGTAYNRSLDLKTGLHTTVFTANDGNTYTSTVYCSYPDQVCVYNLSSTGVLPAITIALENQKADQSFYNATCGDQYVRLTGVTQLGPPTGMKYDGIAQLTTRTGTASCSKTIAGALVIPASSHIRTFSVVIGANTDYDQTAGTAATNFSFKGVDPGSYVESVTSTAAAKAESGIRQAHIADYQSLANQFTLSLPDTAKSSGLETSAMISRYSSSGSGDPYLESTLFELGRHLFISSNRDNSLPPNLQGRWSPDIEAAWGADYHADINLQMNHWGVDQTGLGNLQVATWNYMQNTWVPRGTQTAQLLYNAEGWVCHDEMNIFGHTGMKYAAQWADYPAAPAWMMQHVYDHFSYSQNVTWLQQQGYPLMKGVAQFWVTQLQPDHFFNDGSLVVNPCNSPEHGPTTFACTHYQQLIHQLFSTVLSTSSIVSDTDKGFISNVTTALKTLDKGLHIGSWGEVKEWKIPDSYGYDFENDTHRHLSNLIGWYPGYSLSSFLSGYENKTIQSAVATTLYSRGPGNGPDANAGWEKVWRSACWARLNNTSEAYFEMKYTIEQNIAGNGFSMYSGHGEPFQIDANFGFVGAALSFLVVDNPLENGSEEGRVVVLGPAIPTSWSPGEVTGLRLRGGGTVDFQWDATGTVTGAHVTGRTASIILVNKAGKVLQA</sequence>
<dbReference type="InterPro" id="IPR012341">
    <property type="entry name" value="6hp_glycosidase-like_sf"/>
</dbReference>
<reference evidence="4 5" key="1">
    <citation type="submission" date="2016-05" db="EMBL/GenBank/DDBJ databases">
        <title>A degradative enzymes factory behind the ericoid mycorrhizal symbiosis.</title>
        <authorList>
            <consortium name="DOE Joint Genome Institute"/>
            <person name="Martino E."/>
            <person name="Morin E."/>
            <person name="Grelet G."/>
            <person name="Kuo A."/>
            <person name="Kohler A."/>
            <person name="Daghino S."/>
            <person name="Barry K."/>
            <person name="Choi C."/>
            <person name="Cichocki N."/>
            <person name="Clum A."/>
            <person name="Copeland A."/>
            <person name="Hainaut M."/>
            <person name="Haridas S."/>
            <person name="Labutti K."/>
            <person name="Lindquist E."/>
            <person name="Lipzen A."/>
            <person name="Khouja H.-R."/>
            <person name="Murat C."/>
            <person name="Ohm R."/>
            <person name="Olson A."/>
            <person name="Spatafora J."/>
            <person name="Veneault-Fourrey C."/>
            <person name="Henrissat B."/>
            <person name="Grigoriev I."/>
            <person name="Martin F."/>
            <person name="Perotto S."/>
        </authorList>
    </citation>
    <scope>NUCLEOTIDE SEQUENCE [LARGE SCALE GENOMIC DNA]</scope>
    <source>
        <strain evidence="4 5">UAMH 7357</strain>
    </source>
</reference>
<dbReference type="InterPro" id="IPR049053">
    <property type="entry name" value="AFCA-like_C"/>
</dbReference>
<dbReference type="Proteomes" id="UP000235672">
    <property type="component" value="Unassembled WGS sequence"/>
</dbReference>
<dbReference type="InterPro" id="IPR016518">
    <property type="entry name" value="Alpha-L-fucosidase"/>
</dbReference>
<dbReference type="PIRSF" id="PIRSF007663">
    <property type="entry name" value="UCP007663"/>
    <property type="match status" value="1"/>
</dbReference>
<dbReference type="GO" id="GO:0005975">
    <property type="term" value="P:carbohydrate metabolic process"/>
    <property type="evidence" value="ECO:0007669"/>
    <property type="project" value="InterPro"/>
</dbReference>
<protein>
    <submittedName>
        <fullName evidence="4">Glycoside hydrolase family 95 protein</fullName>
    </submittedName>
</protein>
<dbReference type="InterPro" id="IPR027414">
    <property type="entry name" value="GH95_N_dom"/>
</dbReference>
<dbReference type="OrthoDB" id="2848340at2759"/>
<evidence type="ECO:0000259" key="2">
    <source>
        <dbReference type="Pfam" id="PF21307"/>
    </source>
</evidence>
<dbReference type="PANTHER" id="PTHR31084">
    <property type="entry name" value="ALPHA-L-FUCOSIDASE 2"/>
    <property type="match status" value="1"/>
</dbReference>
<organism evidence="4 5">
    <name type="scientific">Hyaloscypha hepaticicola</name>
    <dbReference type="NCBI Taxonomy" id="2082293"/>
    <lineage>
        <taxon>Eukaryota</taxon>
        <taxon>Fungi</taxon>
        <taxon>Dikarya</taxon>
        <taxon>Ascomycota</taxon>
        <taxon>Pezizomycotina</taxon>
        <taxon>Leotiomycetes</taxon>
        <taxon>Helotiales</taxon>
        <taxon>Hyaloscyphaceae</taxon>
        <taxon>Hyaloscypha</taxon>
    </lineage>
</organism>
<name>A0A2J6PEF1_9HELO</name>
<dbReference type="InterPro" id="IPR008928">
    <property type="entry name" value="6-hairpin_glycosidase_sf"/>
</dbReference>
<dbReference type="PANTHER" id="PTHR31084:SF3">
    <property type="entry name" value="ALPHA-FUCOSIDASE A"/>
    <property type="match status" value="1"/>
</dbReference>
<feature type="domain" description="Alpha fucosidase A-like C-terminal" evidence="2">
    <location>
        <begin position="681"/>
        <end position="735"/>
    </location>
</feature>
<feature type="domain" description="Glycosyl hydrolase family 95 catalytic" evidence="3">
    <location>
        <begin position="258"/>
        <end position="669"/>
    </location>
</feature>
<gene>
    <name evidence="4" type="ORF">NA56DRAFT_613574</name>
</gene>
<evidence type="ECO:0000313" key="5">
    <source>
        <dbReference type="Proteomes" id="UP000235672"/>
    </source>
</evidence>
<dbReference type="GO" id="GO:0004560">
    <property type="term" value="F:alpha-L-fucosidase activity"/>
    <property type="evidence" value="ECO:0007669"/>
    <property type="project" value="InterPro"/>
</dbReference>
<dbReference type="SUPFAM" id="SSF48208">
    <property type="entry name" value="Six-hairpin glycosidases"/>
    <property type="match status" value="1"/>
</dbReference>
<dbReference type="EMBL" id="KZ613552">
    <property type="protein sequence ID" value="PMD12363.1"/>
    <property type="molecule type" value="Genomic_DNA"/>
</dbReference>
<evidence type="ECO:0000259" key="1">
    <source>
        <dbReference type="Pfam" id="PF14498"/>
    </source>
</evidence>
<dbReference type="AlphaFoldDB" id="A0A2J6PEF1"/>
<dbReference type="Pfam" id="PF14498">
    <property type="entry name" value="Glyco_hyd_65N_2"/>
    <property type="match status" value="1"/>
</dbReference>